<accession>A0A672VE61</accession>
<organism evidence="7 8">
    <name type="scientific">Strigops habroptila</name>
    <name type="common">Kakapo</name>
    <dbReference type="NCBI Taxonomy" id="2489341"/>
    <lineage>
        <taxon>Eukaryota</taxon>
        <taxon>Metazoa</taxon>
        <taxon>Chordata</taxon>
        <taxon>Craniata</taxon>
        <taxon>Vertebrata</taxon>
        <taxon>Euteleostomi</taxon>
        <taxon>Archelosauria</taxon>
        <taxon>Archosauria</taxon>
        <taxon>Dinosauria</taxon>
        <taxon>Saurischia</taxon>
        <taxon>Theropoda</taxon>
        <taxon>Coelurosauria</taxon>
        <taxon>Aves</taxon>
        <taxon>Neognathae</taxon>
        <taxon>Neoaves</taxon>
        <taxon>Telluraves</taxon>
        <taxon>Australaves</taxon>
        <taxon>Psittaciformes</taxon>
        <taxon>Psittacidae</taxon>
        <taxon>Strigops</taxon>
    </lineage>
</organism>
<dbReference type="PRINTS" id="PR00262">
    <property type="entry name" value="IL1HBGF"/>
</dbReference>
<evidence type="ECO:0000256" key="4">
    <source>
        <dbReference type="ARBA" id="ARBA00023246"/>
    </source>
</evidence>
<dbReference type="PROSITE" id="PS00247">
    <property type="entry name" value="HBGF_FGF"/>
    <property type="match status" value="1"/>
</dbReference>
<comment type="similarity">
    <text evidence="1 5">Belongs to the heparin-binding growth factors family.</text>
</comment>
<feature type="compositionally biased region" description="Basic residues" evidence="6">
    <location>
        <begin position="102"/>
        <end position="111"/>
    </location>
</feature>
<dbReference type="GO" id="GO:0030154">
    <property type="term" value="P:cell differentiation"/>
    <property type="evidence" value="ECO:0007669"/>
    <property type="project" value="UniProtKB-KW"/>
</dbReference>
<dbReference type="InterPro" id="IPR002209">
    <property type="entry name" value="Fibroblast_GF_fam"/>
</dbReference>
<reference evidence="7 8" key="1">
    <citation type="submission" date="2019-11" db="EMBL/GenBank/DDBJ databases">
        <title>Strigops habroptila (kakapo) genome, bStrHab1, primary haplotype, v2.</title>
        <authorList>
            <person name="Jarvis E.D."/>
            <person name="Howard J."/>
            <person name="Rhie A."/>
            <person name="Phillippy A."/>
            <person name="Korlach J."/>
            <person name="Digby A."/>
            <person name="Iorns D."/>
            <person name="Eason D."/>
            <person name="Robertson B."/>
            <person name="Raemaekers T."/>
            <person name="Howe K."/>
            <person name="Lewin H."/>
            <person name="Damas J."/>
            <person name="Hastie A."/>
            <person name="Tracey A."/>
            <person name="Chow W."/>
            <person name="Fedrigo O."/>
        </authorList>
    </citation>
    <scope>NUCLEOTIDE SEQUENCE [LARGE SCALE GENOMIC DNA]</scope>
</reference>
<dbReference type="Pfam" id="PF00167">
    <property type="entry name" value="FGF"/>
    <property type="match status" value="1"/>
</dbReference>
<keyword evidence="4" id="KW-0497">Mitogen</keyword>
<keyword evidence="8" id="KW-1185">Reference proteome</keyword>
<evidence type="ECO:0000256" key="1">
    <source>
        <dbReference type="ARBA" id="ARBA00007936"/>
    </source>
</evidence>
<feature type="compositionally biased region" description="Gly residues" evidence="6">
    <location>
        <begin position="48"/>
        <end position="62"/>
    </location>
</feature>
<feature type="region of interest" description="Disordered" evidence="6">
    <location>
        <begin position="91"/>
        <end position="112"/>
    </location>
</feature>
<proteinExistence type="inferred from homology"/>
<keyword evidence="2" id="KW-0217">Developmental protein</keyword>
<evidence type="ECO:0000256" key="3">
    <source>
        <dbReference type="ARBA" id="ARBA00022782"/>
    </source>
</evidence>
<reference evidence="7" key="3">
    <citation type="submission" date="2025-09" db="UniProtKB">
        <authorList>
            <consortium name="Ensembl"/>
        </authorList>
    </citation>
    <scope>IDENTIFICATION</scope>
</reference>
<name>A0A672VE61_STRHB</name>
<sequence>KGRGEKNHSQTRTQYTQANILHPPPYNSRFPLPPGRWDFQDRLRFLGPGEGRQSRGGGGKEGAGAKQTQGESLLSPARLSGAGARCCGCRSPPLTAPLPQTPRRRRRAPRHRAGERAARLLRDFFPFPLPFYWCSFCLFGVEDSPPTPQPCTHAAPSPRFLWVQPESATLPGIFPPKLGSMSGKVIKPKEEKDAFKALFNLIPVGLRVVAIQGVQTKLYLAMNSEGYLYTSEHFTPECKFKESVFENYYVTYSSMIYRQQQSGRGWYLGLNKEGEIMKGNHVKKNKPAAHFLPKPLKVAMYKEPSLHDLTEFSRSGSGTPTKSRSVSGVLNGGKSMSQNEST</sequence>
<evidence type="ECO:0000313" key="8">
    <source>
        <dbReference type="Proteomes" id="UP000472266"/>
    </source>
</evidence>
<feature type="region of interest" description="Disordered" evidence="6">
    <location>
        <begin position="1"/>
        <end position="27"/>
    </location>
</feature>
<dbReference type="InParanoid" id="A0A672VE61"/>
<dbReference type="PRINTS" id="PR00263">
    <property type="entry name" value="HBGFFGF"/>
</dbReference>
<evidence type="ECO:0000256" key="2">
    <source>
        <dbReference type="ARBA" id="ARBA00022473"/>
    </source>
</evidence>
<gene>
    <name evidence="7" type="primary">FGF13</name>
</gene>
<dbReference type="AlphaFoldDB" id="A0A672VE61"/>
<dbReference type="SMART" id="SM00442">
    <property type="entry name" value="FGF"/>
    <property type="match status" value="1"/>
</dbReference>
<feature type="compositionally biased region" description="Polar residues" evidence="6">
    <location>
        <begin position="312"/>
        <end position="342"/>
    </location>
</feature>
<dbReference type="GeneTree" id="ENSGT00940000163347"/>
<dbReference type="Ensembl" id="ENSSHBT00005029559.1">
    <property type="protein sequence ID" value="ENSSHBP00005024842.1"/>
    <property type="gene ID" value="ENSSHBG00005020674.1"/>
</dbReference>
<dbReference type="GO" id="GO:0008083">
    <property type="term" value="F:growth factor activity"/>
    <property type="evidence" value="ECO:0007669"/>
    <property type="project" value="InterPro"/>
</dbReference>
<dbReference type="SUPFAM" id="SSF50353">
    <property type="entry name" value="Cytokine"/>
    <property type="match status" value="1"/>
</dbReference>
<feature type="region of interest" description="Disordered" evidence="6">
    <location>
        <begin position="310"/>
        <end position="342"/>
    </location>
</feature>
<feature type="compositionally biased region" description="Polar residues" evidence="6">
    <location>
        <begin position="10"/>
        <end position="19"/>
    </location>
</feature>
<evidence type="ECO:0000313" key="7">
    <source>
        <dbReference type="Ensembl" id="ENSSHBP00005024842.1"/>
    </source>
</evidence>
<feature type="region of interest" description="Disordered" evidence="6">
    <location>
        <begin position="46"/>
        <end position="72"/>
    </location>
</feature>
<dbReference type="Gene3D" id="2.80.10.50">
    <property type="match status" value="1"/>
</dbReference>
<dbReference type="GO" id="GO:0051781">
    <property type="term" value="P:positive regulation of cell division"/>
    <property type="evidence" value="ECO:0007669"/>
    <property type="project" value="UniProtKB-KW"/>
</dbReference>
<keyword evidence="3" id="KW-0221">Differentiation</keyword>
<dbReference type="PANTHER" id="PTHR11486">
    <property type="entry name" value="FIBROBLAST GROWTH FACTOR"/>
    <property type="match status" value="1"/>
</dbReference>
<reference evidence="7" key="2">
    <citation type="submission" date="2025-08" db="UniProtKB">
        <authorList>
            <consortium name="Ensembl"/>
        </authorList>
    </citation>
    <scope>IDENTIFICATION</scope>
</reference>
<evidence type="ECO:0000256" key="5">
    <source>
        <dbReference type="RuleBase" id="RU049442"/>
    </source>
</evidence>
<dbReference type="InterPro" id="IPR008996">
    <property type="entry name" value="IL1/FGF"/>
</dbReference>
<protein>
    <recommendedName>
        <fullName evidence="5">Fibroblast growth factor</fullName>
        <shortName evidence="5">FGF</shortName>
    </recommendedName>
</protein>
<evidence type="ECO:0000256" key="6">
    <source>
        <dbReference type="SAM" id="MobiDB-lite"/>
    </source>
</evidence>
<dbReference type="Proteomes" id="UP000472266">
    <property type="component" value="Chromosome 10"/>
</dbReference>